<dbReference type="PROSITE" id="PS00086">
    <property type="entry name" value="CYTOCHROME_P450"/>
    <property type="match status" value="1"/>
</dbReference>
<keyword evidence="3 8" id="KW-0349">Heme</keyword>
<keyword evidence="7 9" id="KW-0503">Monooxygenase</keyword>
<dbReference type="PANTHER" id="PTHR46206:SF2">
    <property type="entry name" value="CYTOCHROME P450 MONOOXYGENASE AUSG-RELATED"/>
    <property type="match status" value="1"/>
</dbReference>
<evidence type="ECO:0000256" key="1">
    <source>
        <dbReference type="ARBA" id="ARBA00001971"/>
    </source>
</evidence>
<gene>
    <name evidence="11" type="ORF">BDV23DRAFT_176189</name>
</gene>
<dbReference type="GO" id="GO:0016705">
    <property type="term" value="F:oxidoreductase activity, acting on paired donors, with incorporation or reduction of molecular oxygen"/>
    <property type="evidence" value="ECO:0007669"/>
    <property type="project" value="InterPro"/>
</dbReference>
<dbReference type="EMBL" id="ML735333">
    <property type="protein sequence ID" value="KAE8385494.1"/>
    <property type="molecule type" value="Genomic_DNA"/>
</dbReference>
<keyword evidence="10" id="KW-1133">Transmembrane helix</keyword>
<keyword evidence="4 8" id="KW-0479">Metal-binding</keyword>
<dbReference type="PRINTS" id="PR00465">
    <property type="entry name" value="EP450IV"/>
</dbReference>
<name>A0A5N7BUI4_PETAA</name>
<comment type="cofactor">
    <cofactor evidence="1 8">
        <name>heme</name>
        <dbReference type="ChEBI" id="CHEBI:30413"/>
    </cofactor>
</comment>
<feature type="binding site" description="axial binding residue" evidence="8">
    <location>
        <position position="450"/>
    </location>
    <ligand>
        <name>heme</name>
        <dbReference type="ChEBI" id="CHEBI:30413"/>
    </ligand>
    <ligandPart>
        <name>Fe</name>
        <dbReference type="ChEBI" id="CHEBI:18248"/>
    </ligandPart>
</feature>
<evidence type="ECO:0000256" key="5">
    <source>
        <dbReference type="ARBA" id="ARBA00023002"/>
    </source>
</evidence>
<accession>A0A5N7BUI4</accession>
<evidence type="ECO:0000256" key="8">
    <source>
        <dbReference type="PIRSR" id="PIRSR602403-1"/>
    </source>
</evidence>
<dbReference type="Gene3D" id="1.10.630.10">
    <property type="entry name" value="Cytochrome P450"/>
    <property type="match status" value="1"/>
</dbReference>
<dbReference type="InterPro" id="IPR002403">
    <property type="entry name" value="Cyt_P450_E_grp-IV"/>
</dbReference>
<reference evidence="11" key="1">
    <citation type="submission" date="2019-04" db="EMBL/GenBank/DDBJ databases">
        <title>Friends and foes A comparative genomics studyof 23 Aspergillus species from section Flavi.</title>
        <authorList>
            <consortium name="DOE Joint Genome Institute"/>
            <person name="Kjaerbolling I."/>
            <person name="Vesth T."/>
            <person name="Frisvad J.C."/>
            <person name="Nybo J.L."/>
            <person name="Theobald S."/>
            <person name="Kildgaard S."/>
            <person name="Isbrandt T."/>
            <person name="Kuo A."/>
            <person name="Sato A."/>
            <person name="Lyhne E.K."/>
            <person name="Kogle M.E."/>
            <person name="Wiebenga A."/>
            <person name="Kun R.S."/>
            <person name="Lubbers R.J."/>
            <person name="Makela M.R."/>
            <person name="Barry K."/>
            <person name="Chovatia M."/>
            <person name="Clum A."/>
            <person name="Daum C."/>
            <person name="Haridas S."/>
            <person name="He G."/>
            <person name="LaButti K."/>
            <person name="Lipzen A."/>
            <person name="Mondo S."/>
            <person name="Riley R."/>
            <person name="Salamov A."/>
            <person name="Simmons B.A."/>
            <person name="Magnuson J.K."/>
            <person name="Henrissat B."/>
            <person name="Mortensen U.H."/>
            <person name="Larsen T.O."/>
            <person name="Devries R.P."/>
            <person name="Grigoriev I.V."/>
            <person name="Machida M."/>
            <person name="Baker S.E."/>
            <person name="Andersen M.R."/>
        </authorList>
    </citation>
    <scope>NUCLEOTIDE SEQUENCE [LARGE SCALE GENOMIC DNA]</scope>
    <source>
        <strain evidence="11">IBT 14317</strain>
    </source>
</reference>
<evidence type="ECO:0000256" key="10">
    <source>
        <dbReference type="SAM" id="Phobius"/>
    </source>
</evidence>
<dbReference type="SUPFAM" id="SSF48264">
    <property type="entry name" value="Cytochrome P450"/>
    <property type="match status" value="1"/>
</dbReference>
<keyword evidence="6 8" id="KW-0408">Iron</keyword>
<dbReference type="CDD" id="cd11041">
    <property type="entry name" value="CYP503A1-like"/>
    <property type="match status" value="1"/>
</dbReference>
<evidence type="ECO:0000256" key="2">
    <source>
        <dbReference type="ARBA" id="ARBA00010617"/>
    </source>
</evidence>
<evidence type="ECO:0000256" key="6">
    <source>
        <dbReference type="ARBA" id="ARBA00023004"/>
    </source>
</evidence>
<evidence type="ECO:0000256" key="3">
    <source>
        <dbReference type="ARBA" id="ARBA00022617"/>
    </source>
</evidence>
<protein>
    <submittedName>
        <fullName evidence="11">Cytochrome P450</fullName>
    </submittedName>
</protein>
<feature type="transmembrane region" description="Helical" evidence="10">
    <location>
        <begin position="14"/>
        <end position="36"/>
    </location>
</feature>
<dbReference type="GO" id="GO:0020037">
    <property type="term" value="F:heme binding"/>
    <property type="evidence" value="ECO:0007669"/>
    <property type="project" value="InterPro"/>
</dbReference>
<dbReference type="OrthoDB" id="1844152at2759"/>
<dbReference type="GO" id="GO:0005506">
    <property type="term" value="F:iron ion binding"/>
    <property type="evidence" value="ECO:0007669"/>
    <property type="project" value="InterPro"/>
</dbReference>
<evidence type="ECO:0000256" key="4">
    <source>
        <dbReference type="ARBA" id="ARBA00022723"/>
    </source>
</evidence>
<dbReference type="Pfam" id="PF00067">
    <property type="entry name" value="p450"/>
    <property type="match status" value="1"/>
</dbReference>
<organism evidence="11">
    <name type="scientific">Petromyces alliaceus</name>
    <name type="common">Aspergillus alliaceus</name>
    <dbReference type="NCBI Taxonomy" id="209559"/>
    <lineage>
        <taxon>Eukaryota</taxon>
        <taxon>Fungi</taxon>
        <taxon>Dikarya</taxon>
        <taxon>Ascomycota</taxon>
        <taxon>Pezizomycotina</taxon>
        <taxon>Eurotiomycetes</taxon>
        <taxon>Eurotiomycetidae</taxon>
        <taxon>Eurotiales</taxon>
        <taxon>Aspergillaceae</taxon>
        <taxon>Aspergillus</taxon>
        <taxon>Aspergillus subgen. Circumdati</taxon>
    </lineage>
</organism>
<dbReference type="PANTHER" id="PTHR46206">
    <property type="entry name" value="CYTOCHROME P450"/>
    <property type="match status" value="1"/>
</dbReference>
<dbReference type="InterPro" id="IPR017972">
    <property type="entry name" value="Cyt_P450_CS"/>
</dbReference>
<keyword evidence="5 9" id="KW-0560">Oxidoreductase</keyword>
<dbReference type="InterPro" id="IPR036396">
    <property type="entry name" value="Cyt_P450_sf"/>
</dbReference>
<comment type="similarity">
    <text evidence="2 9">Belongs to the cytochrome P450 family.</text>
</comment>
<dbReference type="Proteomes" id="UP000326877">
    <property type="component" value="Unassembled WGS sequence"/>
</dbReference>
<evidence type="ECO:0000313" key="11">
    <source>
        <dbReference type="EMBL" id="KAE8385494.1"/>
    </source>
</evidence>
<evidence type="ECO:0000256" key="7">
    <source>
        <dbReference type="ARBA" id="ARBA00023033"/>
    </source>
</evidence>
<proteinExistence type="inferred from homology"/>
<dbReference type="AlphaFoldDB" id="A0A5N7BUI4"/>
<evidence type="ECO:0000256" key="9">
    <source>
        <dbReference type="RuleBase" id="RU000461"/>
    </source>
</evidence>
<sequence length="516" mass="58269">MGFLTALANTDGEYLLFGGAVTLVVVFTTLMCPSVVDELCYRQFPLVGKHPWELFNGPARARWAKSAEDLIIYGCQQGYKVFQVMTGITAFLILDPCFADEVKNHPDLSFVENVKQVFFSDKPGFRGFSVVSHDNLFMDVVQGKLTQATNKQVGALSKKAAEVVETQFPPSDEWIPFYINRMGTPTVAMLAAFTFLGDRISRSGEWLNVVINYTVDAHAAVQVLRFWPSFLRPLALRFHPAPQKPKKHMENARRIIFRELEDRKKDPKYSPESGFEDTLDWFRDASAGREWDVPTIEVGLSLVSTHTTGQLFVNTMMDLAAYPEYQEALREEVIAVLKEDGCLKQSGLAKLKLMDSVIKETQRLNPGEVASMHRVATKNIKLSDGTIIPKGANLMVSSHRRKDPAYYENPEEYDGYRYLRMRQQQGEESRHQLTTTSPENLGFGHGIHACPGRFIAGTLIKIFLSHLLLKYDWKLPEGEKRPPSIPMGPDLLLDKSVQIEMKSRECDAELIKLLVA</sequence>
<keyword evidence="10" id="KW-0812">Transmembrane</keyword>
<dbReference type="GO" id="GO:0019748">
    <property type="term" value="P:secondary metabolic process"/>
    <property type="evidence" value="ECO:0007669"/>
    <property type="project" value="UniProtKB-ARBA"/>
</dbReference>
<dbReference type="GO" id="GO:0004497">
    <property type="term" value="F:monooxygenase activity"/>
    <property type="evidence" value="ECO:0007669"/>
    <property type="project" value="UniProtKB-KW"/>
</dbReference>
<keyword evidence="10" id="KW-0472">Membrane</keyword>
<dbReference type="InterPro" id="IPR001128">
    <property type="entry name" value="Cyt_P450"/>
</dbReference>